<evidence type="ECO:0000256" key="1">
    <source>
        <dbReference type="ARBA" id="ARBA00038101"/>
    </source>
</evidence>
<evidence type="ECO:0008006" key="3">
    <source>
        <dbReference type="Google" id="ProtNLM"/>
    </source>
</evidence>
<protein>
    <recommendedName>
        <fullName evidence="3">HCP-like protein</fullName>
    </recommendedName>
</protein>
<dbReference type="PANTHER" id="PTHR11102:SF160">
    <property type="entry name" value="ERAD-ASSOCIATED E3 UBIQUITIN-PROTEIN LIGASE COMPONENT HRD3"/>
    <property type="match status" value="1"/>
</dbReference>
<dbReference type="InterPro" id="IPR050767">
    <property type="entry name" value="Sel1_AlgK"/>
</dbReference>
<gene>
    <name evidence="2" type="ORF">GLOINDRAFT_31548</name>
</gene>
<dbReference type="InterPro" id="IPR011990">
    <property type="entry name" value="TPR-like_helical_dom_sf"/>
</dbReference>
<organism evidence="2">
    <name type="scientific">Rhizophagus irregularis (strain DAOM 181602 / DAOM 197198 / MUCL 43194)</name>
    <name type="common">Arbuscular mycorrhizal fungus</name>
    <name type="synonym">Glomus intraradices</name>
    <dbReference type="NCBI Taxonomy" id="747089"/>
    <lineage>
        <taxon>Eukaryota</taxon>
        <taxon>Fungi</taxon>
        <taxon>Fungi incertae sedis</taxon>
        <taxon>Mucoromycota</taxon>
        <taxon>Glomeromycotina</taxon>
        <taxon>Glomeromycetes</taxon>
        <taxon>Glomerales</taxon>
        <taxon>Glomeraceae</taxon>
        <taxon>Rhizophagus</taxon>
    </lineage>
</organism>
<name>U9TMB9_RHIID</name>
<dbReference type="Pfam" id="PF08238">
    <property type="entry name" value="Sel1"/>
    <property type="match status" value="2"/>
</dbReference>
<dbReference type="SMART" id="SM00671">
    <property type="entry name" value="SEL1"/>
    <property type="match status" value="2"/>
</dbReference>
<comment type="similarity">
    <text evidence="1">Belongs to the sel-1 family.</text>
</comment>
<dbReference type="AlphaFoldDB" id="U9TMB9"/>
<dbReference type="InterPro" id="IPR006597">
    <property type="entry name" value="Sel1-like"/>
</dbReference>
<dbReference type="Gene3D" id="1.25.40.10">
    <property type="entry name" value="Tetratricopeptide repeat domain"/>
    <property type="match status" value="1"/>
</dbReference>
<proteinExistence type="inferred from homology"/>
<dbReference type="EMBL" id="KI289040">
    <property type="protein sequence ID" value="ESA08567.1"/>
    <property type="molecule type" value="Genomic_DNA"/>
</dbReference>
<reference evidence="2" key="1">
    <citation type="submission" date="2013-07" db="EMBL/GenBank/DDBJ databases">
        <title>The genome of an arbuscular mycorrhizal fungus provides insights into the evolution of the oldest plant symbiosis.</title>
        <authorList>
            <consortium name="DOE Joint Genome Institute"/>
            <person name="Tisserant E."/>
            <person name="Malbreil M."/>
            <person name="Kuo A."/>
            <person name="Kohler A."/>
            <person name="Symeonidi A."/>
            <person name="Balestrini R."/>
            <person name="Charron P."/>
            <person name="Duensing N."/>
            <person name="Frei-dit-Frey N."/>
            <person name="Gianinazzi-Pearson V."/>
            <person name="Gilbert B."/>
            <person name="Handa Y."/>
            <person name="Hijri M."/>
            <person name="Kaul R."/>
            <person name="Kawaguchi M."/>
            <person name="Krajinski F."/>
            <person name="Lammers P."/>
            <person name="Lapierre D."/>
            <person name="Masclaux F.G."/>
            <person name="Murat C."/>
            <person name="Morin E."/>
            <person name="Ndikumana S."/>
            <person name="Pagni M."/>
            <person name="Petitpierre D."/>
            <person name="Requena N."/>
            <person name="Rosikiewicz P."/>
            <person name="Riley R."/>
            <person name="Saito K."/>
            <person name="San Clemente H."/>
            <person name="Shapiro H."/>
            <person name="van Tuinen D."/>
            <person name="Becard G."/>
            <person name="Bonfante P."/>
            <person name="Paszkowski U."/>
            <person name="Shachar-Hill Y."/>
            <person name="Young J.P."/>
            <person name="Sanders I.R."/>
            <person name="Henrissat B."/>
            <person name="Rensing S.A."/>
            <person name="Grigoriev I.V."/>
            <person name="Corradi N."/>
            <person name="Roux C."/>
            <person name="Martin F."/>
        </authorList>
    </citation>
    <scope>NUCLEOTIDE SEQUENCE</scope>
    <source>
        <strain evidence="2">DAOM 197198</strain>
    </source>
</reference>
<accession>U9TMB9</accession>
<sequence length="92" mass="10565">MTDNTIDKVLSADLGHNKAQYNLALMYKDGEGVEKDYNKTFEFSKRSAEGKYYRGVLQLGICYYEGIGTSVNKQKGYELIQEAKILEKRRTK</sequence>
<dbReference type="HOGENOM" id="CLU_187058_0_0_1"/>
<dbReference type="VEuPathDB" id="FungiDB:RhiirFUN_021420"/>
<evidence type="ECO:0000313" key="2">
    <source>
        <dbReference type="EMBL" id="ESA08567.1"/>
    </source>
</evidence>
<dbReference type="SUPFAM" id="SSF81901">
    <property type="entry name" value="HCP-like"/>
    <property type="match status" value="1"/>
</dbReference>
<dbReference type="PANTHER" id="PTHR11102">
    <property type="entry name" value="SEL-1-LIKE PROTEIN"/>
    <property type="match status" value="1"/>
</dbReference>